<organism evidence="4 5">
    <name type="scientific">Corynebacterium appendicis CIP 107643</name>
    <dbReference type="NCBI Taxonomy" id="1161099"/>
    <lineage>
        <taxon>Bacteria</taxon>
        <taxon>Bacillati</taxon>
        <taxon>Actinomycetota</taxon>
        <taxon>Actinomycetes</taxon>
        <taxon>Mycobacteriales</taxon>
        <taxon>Corynebacteriaceae</taxon>
        <taxon>Corynebacterium</taxon>
    </lineage>
</organism>
<evidence type="ECO:0000313" key="5">
    <source>
        <dbReference type="Proteomes" id="UP000186292"/>
    </source>
</evidence>
<proteinExistence type="predicted"/>
<dbReference type="Pfam" id="PF01156">
    <property type="entry name" value="IU_nuc_hydro"/>
    <property type="match status" value="1"/>
</dbReference>
<dbReference type="Gene3D" id="3.90.245.10">
    <property type="entry name" value="Ribonucleoside hydrolase-like"/>
    <property type="match status" value="1"/>
</dbReference>
<keyword evidence="2" id="KW-0326">Glycosidase</keyword>
<dbReference type="InterPro" id="IPR036452">
    <property type="entry name" value="Ribo_hydro-like"/>
</dbReference>
<sequence length="334" mass="36830">MRIIYDCDPGVDDTYALIYFAAAAHAGTHELECVTTTSGNVDADQCARNAAWILTLCGLPIIPLAAGIPEPLGWDLTTAPETHGDTGLGYAHAPERHVEHDWDRLWIDAIDRGTEDLHLIVTGPMTNLAAFRRLHPEHYAKLRHITVMGGAFTYPGNTTPTAEWNFWVDPHAAKEVFADAPAPITVCPLNATEQMLLTPERLEHIKHTLGAAPIAEQLDSITRFYFEFHEEMGEGYQAQIHDLFTVLTATSAITPEPQLTTVDVEADSDLTRGTSVADTKDFWERDPNAAIITHTDTATIEHAWTLFDDASHILSRIAAGDAALEKLRHLRAED</sequence>
<dbReference type="GO" id="GO:0008477">
    <property type="term" value="F:purine nucleosidase activity"/>
    <property type="evidence" value="ECO:0007669"/>
    <property type="project" value="TreeGrafter"/>
</dbReference>
<evidence type="ECO:0000256" key="2">
    <source>
        <dbReference type="ARBA" id="ARBA00023295"/>
    </source>
</evidence>
<dbReference type="PANTHER" id="PTHR12304:SF4">
    <property type="entry name" value="URIDINE NUCLEOSIDASE"/>
    <property type="match status" value="1"/>
</dbReference>
<evidence type="ECO:0000256" key="1">
    <source>
        <dbReference type="ARBA" id="ARBA00022801"/>
    </source>
</evidence>
<dbReference type="EMBL" id="FTOF01000017">
    <property type="protein sequence ID" value="SIS59123.1"/>
    <property type="molecule type" value="Genomic_DNA"/>
</dbReference>
<dbReference type="GO" id="GO:0006152">
    <property type="term" value="P:purine nucleoside catabolic process"/>
    <property type="evidence" value="ECO:0007669"/>
    <property type="project" value="TreeGrafter"/>
</dbReference>
<reference evidence="5" key="1">
    <citation type="submission" date="2017-01" db="EMBL/GenBank/DDBJ databases">
        <authorList>
            <person name="Varghese N."/>
            <person name="Submissions S."/>
        </authorList>
    </citation>
    <scope>NUCLEOTIDE SEQUENCE [LARGE SCALE GENOMIC DNA]</scope>
    <source>
        <strain evidence="5">DSM 44531</strain>
    </source>
</reference>
<dbReference type="GO" id="GO:0005829">
    <property type="term" value="C:cytosol"/>
    <property type="evidence" value="ECO:0007669"/>
    <property type="project" value="TreeGrafter"/>
</dbReference>
<keyword evidence="5" id="KW-1185">Reference proteome</keyword>
<dbReference type="OrthoDB" id="9797882at2"/>
<dbReference type="InterPro" id="IPR023186">
    <property type="entry name" value="IUNH"/>
</dbReference>
<name>A0A1N7KC47_9CORY</name>
<dbReference type="Proteomes" id="UP000186292">
    <property type="component" value="Unassembled WGS sequence"/>
</dbReference>
<evidence type="ECO:0000313" key="4">
    <source>
        <dbReference type="EMBL" id="SIS59123.1"/>
    </source>
</evidence>
<keyword evidence="1" id="KW-0378">Hydrolase</keyword>
<dbReference type="STRING" id="1161099.SAMN05444817_1179"/>
<accession>A0A1N7KC47</accession>
<protein>
    <submittedName>
        <fullName evidence="4">Purine nucleosidase</fullName>
    </submittedName>
</protein>
<feature type="domain" description="Inosine/uridine-preferring nucleoside hydrolase" evidence="3">
    <location>
        <begin position="3"/>
        <end position="298"/>
    </location>
</feature>
<dbReference type="AlphaFoldDB" id="A0A1N7KC47"/>
<dbReference type="InterPro" id="IPR001910">
    <property type="entry name" value="Inosine/uridine_hydrolase_dom"/>
</dbReference>
<dbReference type="RefSeq" id="WP_076599972.1">
    <property type="nucleotide sequence ID" value="NZ_CP046976.1"/>
</dbReference>
<gene>
    <name evidence="4" type="ORF">SAMN05444817_1179</name>
</gene>
<dbReference type="PANTHER" id="PTHR12304">
    <property type="entry name" value="INOSINE-URIDINE PREFERRING NUCLEOSIDE HYDROLASE"/>
    <property type="match status" value="1"/>
</dbReference>
<evidence type="ECO:0000259" key="3">
    <source>
        <dbReference type="Pfam" id="PF01156"/>
    </source>
</evidence>
<dbReference type="SUPFAM" id="SSF53590">
    <property type="entry name" value="Nucleoside hydrolase"/>
    <property type="match status" value="1"/>
</dbReference>